<dbReference type="AlphaFoldDB" id="A0A7J7GDB5"/>
<evidence type="ECO:0000313" key="1">
    <source>
        <dbReference type="EMBL" id="KAF5938295.1"/>
    </source>
</evidence>
<keyword evidence="2" id="KW-1185">Reference proteome</keyword>
<gene>
    <name evidence="1" type="ORF">HYC85_025801</name>
</gene>
<accession>A0A7J7GDB5</accession>
<name>A0A7J7GDB5_CAMSI</name>
<protein>
    <submittedName>
        <fullName evidence="1">Uncharacterized protein</fullName>
    </submittedName>
</protein>
<dbReference type="EMBL" id="JACBKZ010000012">
    <property type="protein sequence ID" value="KAF5938295.1"/>
    <property type="molecule type" value="Genomic_DNA"/>
</dbReference>
<comment type="caution">
    <text evidence="1">The sequence shown here is derived from an EMBL/GenBank/DDBJ whole genome shotgun (WGS) entry which is preliminary data.</text>
</comment>
<reference evidence="2" key="1">
    <citation type="journal article" date="2020" name="Nat. Commun.">
        <title>Genome assembly of wild tea tree DASZ reveals pedigree and selection history of tea varieties.</title>
        <authorList>
            <person name="Zhang W."/>
            <person name="Zhang Y."/>
            <person name="Qiu H."/>
            <person name="Guo Y."/>
            <person name="Wan H."/>
            <person name="Zhang X."/>
            <person name="Scossa F."/>
            <person name="Alseekh S."/>
            <person name="Zhang Q."/>
            <person name="Wang P."/>
            <person name="Xu L."/>
            <person name="Schmidt M.H."/>
            <person name="Jia X."/>
            <person name="Li D."/>
            <person name="Zhu A."/>
            <person name="Guo F."/>
            <person name="Chen W."/>
            <person name="Ni D."/>
            <person name="Usadel B."/>
            <person name="Fernie A.R."/>
            <person name="Wen W."/>
        </authorList>
    </citation>
    <scope>NUCLEOTIDE SEQUENCE [LARGE SCALE GENOMIC DNA]</scope>
    <source>
        <strain evidence="2">cv. G240</strain>
    </source>
</reference>
<proteinExistence type="predicted"/>
<evidence type="ECO:0000313" key="2">
    <source>
        <dbReference type="Proteomes" id="UP000593564"/>
    </source>
</evidence>
<dbReference type="Proteomes" id="UP000593564">
    <property type="component" value="Unassembled WGS sequence"/>
</dbReference>
<sequence length="53" mass="5866">MVAAANRADGERQKTRKVGFGCFSLQNRRENCTSKIIIIIIIKGIWAGRACTV</sequence>
<organism evidence="1 2">
    <name type="scientific">Camellia sinensis</name>
    <name type="common">Tea plant</name>
    <name type="synonym">Thea sinensis</name>
    <dbReference type="NCBI Taxonomy" id="4442"/>
    <lineage>
        <taxon>Eukaryota</taxon>
        <taxon>Viridiplantae</taxon>
        <taxon>Streptophyta</taxon>
        <taxon>Embryophyta</taxon>
        <taxon>Tracheophyta</taxon>
        <taxon>Spermatophyta</taxon>
        <taxon>Magnoliopsida</taxon>
        <taxon>eudicotyledons</taxon>
        <taxon>Gunneridae</taxon>
        <taxon>Pentapetalae</taxon>
        <taxon>asterids</taxon>
        <taxon>Ericales</taxon>
        <taxon>Theaceae</taxon>
        <taxon>Camellia</taxon>
    </lineage>
</organism>
<reference evidence="1 2" key="2">
    <citation type="submission" date="2020-07" db="EMBL/GenBank/DDBJ databases">
        <title>Genome assembly of wild tea tree DASZ reveals pedigree and selection history of tea varieties.</title>
        <authorList>
            <person name="Zhang W."/>
        </authorList>
    </citation>
    <scope>NUCLEOTIDE SEQUENCE [LARGE SCALE GENOMIC DNA]</scope>
    <source>
        <strain evidence="2">cv. G240</strain>
        <tissue evidence="1">Leaf</tissue>
    </source>
</reference>